<comment type="cofactor">
    <cofactor evidence="6">
        <name>Zn(2+)</name>
        <dbReference type="ChEBI" id="CHEBI:29105"/>
    </cofactor>
    <text evidence="6">Binds 1 zinc ion per subunit.</text>
</comment>
<keyword evidence="7" id="KW-1133">Transmembrane helix</keyword>
<evidence type="ECO:0000313" key="10">
    <source>
        <dbReference type="EMBL" id="QCC77471.1"/>
    </source>
</evidence>
<evidence type="ECO:0000313" key="12">
    <source>
        <dbReference type="Proteomes" id="UP000630594"/>
    </source>
</evidence>
<reference evidence="9" key="2">
    <citation type="journal article" date="2014" name="Int. J. Syst. Evol. Microbiol.">
        <title>Complete genome of a new Firmicutes species belonging to the dominant human colonic microbiota ('Ruminococcus bicirculans') reveals two chromosomes and a selective capacity to utilize plant glucans.</title>
        <authorList>
            <consortium name="NISC Comparative Sequencing Program"/>
            <person name="Wegmann U."/>
            <person name="Louis P."/>
            <person name="Goesmann A."/>
            <person name="Henrissat B."/>
            <person name="Duncan S.H."/>
            <person name="Flint H.J."/>
        </authorList>
    </citation>
    <scope>NUCLEOTIDE SEQUENCE</scope>
    <source>
        <strain evidence="9">CCM 7403</strain>
    </source>
</reference>
<keyword evidence="12" id="KW-1185">Reference proteome</keyword>
<gene>
    <name evidence="10" type="ORF">E2C04_10315</name>
    <name evidence="9" type="ORF">GCM10007231_34060</name>
</gene>
<keyword evidence="7" id="KW-0472">Membrane</keyword>
<keyword evidence="4 6" id="KW-0862">Zinc</keyword>
<evidence type="ECO:0000256" key="7">
    <source>
        <dbReference type="SAM" id="Phobius"/>
    </source>
</evidence>
<evidence type="ECO:0000256" key="3">
    <source>
        <dbReference type="ARBA" id="ARBA00022801"/>
    </source>
</evidence>
<feature type="transmembrane region" description="Helical" evidence="7">
    <location>
        <begin position="6"/>
        <end position="24"/>
    </location>
</feature>
<protein>
    <submittedName>
        <fullName evidence="10">M56 family peptidase</fullName>
    </submittedName>
</protein>
<reference evidence="10" key="4">
    <citation type="submission" date="2019-03" db="EMBL/GenBank/DDBJ databases">
        <authorList>
            <person name="Huang Y."/>
        </authorList>
    </citation>
    <scope>NUCLEOTIDE SEQUENCE</scope>
    <source>
        <strain evidence="10">JCM 16608</strain>
    </source>
</reference>
<evidence type="ECO:0000313" key="9">
    <source>
        <dbReference type="EMBL" id="GGD31736.1"/>
    </source>
</evidence>
<evidence type="ECO:0000256" key="5">
    <source>
        <dbReference type="ARBA" id="ARBA00023049"/>
    </source>
</evidence>
<feature type="domain" description="Peptidase M48" evidence="8">
    <location>
        <begin position="110"/>
        <end position="193"/>
    </location>
</feature>
<dbReference type="Gene3D" id="3.30.2010.10">
    <property type="entry name" value="Metalloproteases ('zincins'), catalytic domain"/>
    <property type="match status" value="1"/>
</dbReference>
<proteinExistence type="inferred from homology"/>
<keyword evidence="3 6" id="KW-0378">Hydrolase</keyword>
<keyword evidence="7" id="KW-0812">Transmembrane</keyword>
<dbReference type="GO" id="GO:0004222">
    <property type="term" value="F:metalloendopeptidase activity"/>
    <property type="evidence" value="ECO:0007669"/>
    <property type="project" value="InterPro"/>
</dbReference>
<evidence type="ECO:0000256" key="2">
    <source>
        <dbReference type="ARBA" id="ARBA00022723"/>
    </source>
</evidence>
<sequence length="289" mass="30942">MTPFVLGATAVLLAGPVPALLARWRRLHHTPFTAMVLWQAVALAAVLSAVGAGLSLITDSTWNKDHGPLELAAAVLAGLLTVSVVVRLLLSGHRVGTSLRATRRRHREQLDLVAERLGAHGRVRVLDHDVPVAYCVPGVGNPRVVVSGATLQRLDERQLNAVFAHESAHLKARHDLVLEAFTVLHRAFPTWVSSCAALREVQLLVEILADRAALKVGSAKDLGHALLTMAGGRAPEGAMGAGTVDLVERVRVLGELRPRPLQVFLLLATSWALLVAPTALVVAPWLNEL</sequence>
<feature type="transmembrane region" description="Helical" evidence="7">
    <location>
        <begin position="69"/>
        <end position="90"/>
    </location>
</feature>
<dbReference type="RefSeq" id="WP_135832516.1">
    <property type="nucleotide sequence ID" value="NZ_BMCK01000006.1"/>
</dbReference>
<evidence type="ECO:0000256" key="4">
    <source>
        <dbReference type="ARBA" id="ARBA00022833"/>
    </source>
</evidence>
<reference evidence="9" key="5">
    <citation type="submission" date="2024-05" db="EMBL/GenBank/DDBJ databases">
        <authorList>
            <person name="Sun Q."/>
            <person name="Sedlacek I."/>
        </authorList>
    </citation>
    <scope>NUCLEOTIDE SEQUENCE</scope>
    <source>
        <strain evidence="9">CCM 7403</strain>
    </source>
</reference>
<feature type="transmembrane region" description="Helical" evidence="7">
    <location>
        <begin position="36"/>
        <end position="57"/>
    </location>
</feature>
<dbReference type="CDD" id="cd07326">
    <property type="entry name" value="M56_BlaR1_MecR1_like"/>
    <property type="match status" value="1"/>
</dbReference>
<evidence type="ECO:0000259" key="8">
    <source>
        <dbReference type="Pfam" id="PF01435"/>
    </source>
</evidence>
<feature type="transmembrane region" description="Helical" evidence="7">
    <location>
        <begin position="263"/>
        <end position="286"/>
    </location>
</feature>
<name>A0A4P7UD55_9ACTN</name>
<dbReference type="EMBL" id="BMCK01000006">
    <property type="protein sequence ID" value="GGD31736.1"/>
    <property type="molecule type" value="Genomic_DNA"/>
</dbReference>
<reference evidence="10 11" key="1">
    <citation type="journal article" date="2008" name="Int. J. Syst. Evol. Microbiol.">
        <title>Nocardioides daphniae sp. nov., isolated from Daphnia cucullata (Crustacea: Cladocera).</title>
        <authorList>
            <person name="Toth E.M."/>
            <person name="Keki Z."/>
            <person name="Homonnay Z.G."/>
            <person name="Borsodi A.K."/>
            <person name="Marialigeti K."/>
            <person name="Schumann P."/>
        </authorList>
    </citation>
    <scope>NUCLEOTIDE SEQUENCE [LARGE SCALE GENOMIC DNA]</scope>
    <source>
        <strain evidence="10 11">JCM 16608</strain>
    </source>
</reference>
<dbReference type="GO" id="GO:0006508">
    <property type="term" value="P:proteolysis"/>
    <property type="evidence" value="ECO:0007669"/>
    <property type="project" value="UniProtKB-KW"/>
</dbReference>
<dbReference type="KEGG" id="ndp:E2C04_10315"/>
<dbReference type="Proteomes" id="UP000630594">
    <property type="component" value="Unassembled WGS sequence"/>
</dbReference>
<accession>A0A4P7UD55</accession>
<dbReference type="PANTHER" id="PTHR34978:SF3">
    <property type="entry name" value="SLR0241 PROTEIN"/>
    <property type="match status" value="1"/>
</dbReference>
<dbReference type="AlphaFoldDB" id="A0A4P7UD55"/>
<dbReference type="GO" id="GO:0046872">
    <property type="term" value="F:metal ion binding"/>
    <property type="evidence" value="ECO:0007669"/>
    <property type="project" value="UniProtKB-KW"/>
</dbReference>
<reference evidence="12" key="3">
    <citation type="journal article" date="2019" name="Int. J. Syst. Evol. Microbiol.">
        <title>The Global Catalogue of Microorganisms (GCM) 10K type strain sequencing project: providing services to taxonomists for standard genome sequencing and annotation.</title>
        <authorList>
            <consortium name="The Broad Institute Genomics Platform"/>
            <consortium name="The Broad Institute Genome Sequencing Center for Infectious Disease"/>
            <person name="Wu L."/>
            <person name="Ma J."/>
        </authorList>
    </citation>
    <scope>NUCLEOTIDE SEQUENCE [LARGE SCALE GENOMIC DNA]</scope>
    <source>
        <strain evidence="12">CCM 7403</strain>
    </source>
</reference>
<comment type="similarity">
    <text evidence="6">Belongs to the peptidase M48 family.</text>
</comment>
<dbReference type="InterPro" id="IPR001915">
    <property type="entry name" value="Peptidase_M48"/>
</dbReference>
<dbReference type="Pfam" id="PF01435">
    <property type="entry name" value="Peptidase_M48"/>
    <property type="match status" value="1"/>
</dbReference>
<dbReference type="Proteomes" id="UP000297025">
    <property type="component" value="Chromosome"/>
</dbReference>
<evidence type="ECO:0000256" key="6">
    <source>
        <dbReference type="RuleBase" id="RU003983"/>
    </source>
</evidence>
<dbReference type="InterPro" id="IPR052173">
    <property type="entry name" value="Beta-lactam_resp_regulator"/>
</dbReference>
<keyword evidence="2" id="KW-0479">Metal-binding</keyword>
<organism evidence="10 11">
    <name type="scientific">Nocardioides daphniae</name>
    <dbReference type="NCBI Taxonomy" id="402297"/>
    <lineage>
        <taxon>Bacteria</taxon>
        <taxon>Bacillati</taxon>
        <taxon>Actinomycetota</taxon>
        <taxon>Actinomycetes</taxon>
        <taxon>Propionibacteriales</taxon>
        <taxon>Nocardioidaceae</taxon>
        <taxon>Nocardioides</taxon>
    </lineage>
</organism>
<dbReference type="PANTHER" id="PTHR34978">
    <property type="entry name" value="POSSIBLE SENSOR-TRANSDUCER PROTEIN BLAR"/>
    <property type="match status" value="1"/>
</dbReference>
<keyword evidence="5 6" id="KW-0482">Metalloprotease</keyword>
<dbReference type="EMBL" id="CP038462">
    <property type="protein sequence ID" value="QCC77471.1"/>
    <property type="molecule type" value="Genomic_DNA"/>
</dbReference>
<keyword evidence="1 6" id="KW-0645">Protease</keyword>
<evidence type="ECO:0000313" key="11">
    <source>
        <dbReference type="Proteomes" id="UP000297025"/>
    </source>
</evidence>
<dbReference type="OrthoDB" id="9785340at2"/>
<evidence type="ECO:0000256" key="1">
    <source>
        <dbReference type="ARBA" id="ARBA00022670"/>
    </source>
</evidence>